<evidence type="ECO:0000313" key="1">
    <source>
        <dbReference type="EMBL" id="KAK8931410.1"/>
    </source>
</evidence>
<reference evidence="1 2" key="1">
    <citation type="journal article" date="2022" name="Nat. Plants">
        <title>Genomes of leafy and leafless Platanthera orchids illuminate the evolution of mycoheterotrophy.</title>
        <authorList>
            <person name="Li M.H."/>
            <person name="Liu K.W."/>
            <person name="Li Z."/>
            <person name="Lu H.C."/>
            <person name="Ye Q.L."/>
            <person name="Zhang D."/>
            <person name="Wang J.Y."/>
            <person name="Li Y.F."/>
            <person name="Zhong Z.M."/>
            <person name="Liu X."/>
            <person name="Yu X."/>
            <person name="Liu D.K."/>
            <person name="Tu X.D."/>
            <person name="Liu B."/>
            <person name="Hao Y."/>
            <person name="Liao X.Y."/>
            <person name="Jiang Y.T."/>
            <person name="Sun W.H."/>
            <person name="Chen J."/>
            <person name="Chen Y.Q."/>
            <person name="Ai Y."/>
            <person name="Zhai J.W."/>
            <person name="Wu S.S."/>
            <person name="Zhou Z."/>
            <person name="Hsiao Y.Y."/>
            <person name="Wu W.L."/>
            <person name="Chen Y.Y."/>
            <person name="Lin Y.F."/>
            <person name="Hsu J.L."/>
            <person name="Li C.Y."/>
            <person name="Wang Z.W."/>
            <person name="Zhao X."/>
            <person name="Zhong W.Y."/>
            <person name="Ma X.K."/>
            <person name="Ma L."/>
            <person name="Huang J."/>
            <person name="Chen G.Z."/>
            <person name="Huang M.Z."/>
            <person name="Huang L."/>
            <person name="Peng D.H."/>
            <person name="Luo Y.B."/>
            <person name="Zou S.Q."/>
            <person name="Chen S.P."/>
            <person name="Lan S."/>
            <person name="Tsai W.C."/>
            <person name="Van de Peer Y."/>
            <person name="Liu Z.J."/>
        </authorList>
    </citation>
    <scope>NUCLEOTIDE SEQUENCE [LARGE SCALE GENOMIC DNA]</scope>
    <source>
        <strain evidence="1">Lor287</strain>
    </source>
</reference>
<dbReference type="Proteomes" id="UP001418222">
    <property type="component" value="Unassembled WGS sequence"/>
</dbReference>
<name>A0AAP0B7X5_9ASPA</name>
<dbReference type="EMBL" id="JBBWWQ010000014">
    <property type="protein sequence ID" value="KAK8931410.1"/>
    <property type="molecule type" value="Genomic_DNA"/>
</dbReference>
<accession>A0AAP0B7X5</accession>
<comment type="caution">
    <text evidence="1">The sequence shown here is derived from an EMBL/GenBank/DDBJ whole genome shotgun (WGS) entry which is preliminary data.</text>
</comment>
<sequence>MARDLEVLLIAPCPRVLSPSNEMEEKSGREKKEDSIEVALLKRDSAPYANLYRLWVRLLVSFIRLQTILVERLASSRQLVLFMSYP</sequence>
<dbReference type="AlphaFoldDB" id="A0AAP0B7X5"/>
<keyword evidence="2" id="KW-1185">Reference proteome</keyword>
<gene>
    <name evidence="1" type="ORF">KSP39_PZI016223</name>
</gene>
<organism evidence="1 2">
    <name type="scientific">Platanthera zijinensis</name>
    <dbReference type="NCBI Taxonomy" id="2320716"/>
    <lineage>
        <taxon>Eukaryota</taxon>
        <taxon>Viridiplantae</taxon>
        <taxon>Streptophyta</taxon>
        <taxon>Embryophyta</taxon>
        <taxon>Tracheophyta</taxon>
        <taxon>Spermatophyta</taxon>
        <taxon>Magnoliopsida</taxon>
        <taxon>Liliopsida</taxon>
        <taxon>Asparagales</taxon>
        <taxon>Orchidaceae</taxon>
        <taxon>Orchidoideae</taxon>
        <taxon>Orchideae</taxon>
        <taxon>Orchidinae</taxon>
        <taxon>Platanthera</taxon>
    </lineage>
</organism>
<evidence type="ECO:0000313" key="2">
    <source>
        <dbReference type="Proteomes" id="UP001418222"/>
    </source>
</evidence>
<protein>
    <submittedName>
        <fullName evidence="1">Uncharacterized protein</fullName>
    </submittedName>
</protein>
<proteinExistence type="predicted"/>